<organism evidence="1 2">
    <name type="scientific">Bauhinia variegata</name>
    <name type="common">Purple orchid tree</name>
    <name type="synonym">Phanera variegata</name>
    <dbReference type="NCBI Taxonomy" id="167791"/>
    <lineage>
        <taxon>Eukaryota</taxon>
        <taxon>Viridiplantae</taxon>
        <taxon>Streptophyta</taxon>
        <taxon>Embryophyta</taxon>
        <taxon>Tracheophyta</taxon>
        <taxon>Spermatophyta</taxon>
        <taxon>Magnoliopsida</taxon>
        <taxon>eudicotyledons</taxon>
        <taxon>Gunneridae</taxon>
        <taxon>Pentapetalae</taxon>
        <taxon>rosids</taxon>
        <taxon>fabids</taxon>
        <taxon>Fabales</taxon>
        <taxon>Fabaceae</taxon>
        <taxon>Cercidoideae</taxon>
        <taxon>Cercideae</taxon>
        <taxon>Bauhiniinae</taxon>
        <taxon>Bauhinia</taxon>
    </lineage>
</organism>
<evidence type="ECO:0000313" key="2">
    <source>
        <dbReference type="Proteomes" id="UP000828941"/>
    </source>
</evidence>
<gene>
    <name evidence="1" type="ORF">L6164_017298</name>
</gene>
<name>A0ACB9N7I1_BAUVA</name>
<comment type="caution">
    <text evidence="1">The sequence shown here is derived from an EMBL/GenBank/DDBJ whole genome shotgun (WGS) entry which is preliminary data.</text>
</comment>
<reference evidence="1 2" key="1">
    <citation type="journal article" date="2022" name="DNA Res.">
        <title>Chromosomal-level genome assembly of the orchid tree Bauhinia variegata (Leguminosae; Cercidoideae) supports the allotetraploid origin hypothesis of Bauhinia.</title>
        <authorList>
            <person name="Zhong Y."/>
            <person name="Chen Y."/>
            <person name="Zheng D."/>
            <person name="Pang J."/>
            <person name="Liu Y."/>
            <person name="Luo S."/>
            <person name="Meng S."/>
            <person name="Qian L."/>
            <person name="Wei D."/>
            <person name="Dai S."/>
            <person name="Zhou R."/>
        </authorList>
    </citation>
    <scope>NUCLEOTIDE SEQUENCE [LARGE SCALE GENOMIC DNA]</scope>
    <source>
        <strain evidence="1">BV-YZ2020</strain>
    </source>
</reference>
<keyword evidence="2" id="KW-1185">Reference proteome</keyword>
<proteinExistence type="predicted"/>
<dbReference type="EMBL" id="CM039432">
    <property type="protein sequence ID" value="KAI4332384.1"/>
    <property type="molecule type" value="Genomic_DNA"/>
</dbReference>
<dbReference type="Proteomes" id="UP000828941">
    <property type="component" value="Chromosome 7"/>
</dbReference>
<protein>
    <submittedName>
        <fullName evidence="1">Uncharacterized protein</fullName>
    </submittedName>
</protein>
<accession>A0ACB9N7I1</accession>
<evidence type="ECO:0000313" key="1">
    <source>
        <dbReference type="EMBL" id="KAI4332384.1"/>
    </source>
</evidence>
<sequence>MHDLIQDMGREIVRQESSDDPGQRSRLWLKEDIIYVLTENAGSNSVQGIILTLSEPEEVQLTPKSFKKMKRLRLLIIHNAQCYGDHLKYLSNELRWLEWSGYPFSSMPDNFSPKKLVVFDMPSSRLKLSHPISWFKDFKCLTTLSLLSLNGNNITTIPACLHKLAKLRYFYVSYCKLLQEIPQPPPNMEIFSAEGCYSLQRYSQLISTHGDQLTSILQPEDFKCLTHMKPIDCEYITEVLDLSSCRYLYALEFAGCSRLKEFPKFVDNIDCLTRIFLEGTGIEELPSSIECITGLKHLHMSFCRNLTNIPSCIYKLQKLVVLKLNDCTKLSKFPVFSNKKRKFTSLNEGSSNTGSTSSLNLFFSLRMLNLKNCNLSEVNFLMNTGHFPALSFLELGGNNITTIPACLQKLAELRYLHVSNCKLLQEIPRIPEDRGQIEAYRCESLQIYSQHESILRGGSNKDQFMSILRREGFANVVKMLIPGNEIPEWFSHKSSKSSISVRVPINTSITLIAVAPSAFPKSHFFLHIEIFINRGIQHDFPVYKLPVDSGNLWLCYIPQIFLSSYRGDYVDVEVKVSEPSFGNDSSDDIDLLELKALGVHLMEG</sequence>